<name>A0A0F7ZS53_9HYPO</name>
<accession>A0A0F7ZS53</accession>
<proteinExistence type="predicted"/>
<organism evidence="1 2">
    <name type="scientific">Hirsutella minnesotensis 3608</name>
    <dbReference type="NCBI Taxonomy" id="1043627"/>
    <lineage>
        <taxon>Eukaryota</taxon>
        <taxon>Fungi</taxon>
        <taxon>Dikarya</taxon>
        <taxon>Ascomycota</taxon>
        <taxon>Pezizomycotina</taxon>
        <taxon>Sordariomycetes</taxon>
        <taxon>Hypocreomycetidae</taxon>
        <taxon>Hypocreales</taxon>
        <taxon>Ophiocordycipitaceae</taxon>
        <taxon>Hirsutella</taxon>
    </lineage>
</organism>
<dbReference type="EMBL" id="KQ030608">
    <property type="protein sequence ID" value="KJZ70763.1"/>
    <property type="molecule type" value="Genomic_DNA"/>
</dbReference>
<dbReference type="AlphaFoldDB" id="A0A0F7ZS53"/>
<keyword evidence="2" id="KW-1185">Reference proteome</keyword>
<dbReference type="Proteomes" id="UP000054481">
    <property type="component" value="Unassembled WGS sequence"/>
</dbReference>
<evidence type="ECO:0000313" key="1">
    <source>
        <dbReference type="EMBL" id="KJZ70763.1"/>
    </source>
</evidence>
<reference evidence="1 2" key="1">
    <citation type="journal article" date="2014" name="Genome Biol. Evol.">
        <title>Comparative genomics and transcriptomics analyses reveal divergent lifestyle features of nematode endoparasitic fungus Hirsutella minnesotensis.</title>
        <authorList>
            <person name="Lai Y."/>
            <person name="Liu K."/>
            <person name="Zhang X."/>
            <person name="Zhang X."/>
            <person name="Li K."/>
            <person name="Wang N."/>
            <person name="Shu C."/>
            <person name="Wu Y."/>
            <person name="Wang C."/>
            <person name="Bushley K.E."/>
            <person name="Xiang M."/>
            <person name="Liu X."/>
        </authorList>
    </citation>
    <scope>NUCLEOTIDE SEQUENCE [LARGE SCALE GENOMIC DNA]</scope>
    <source>
        <strain evidence="1 2">3608</strain>
    </source>
</reference>
<sequence>MQYVATASGGGPRNPGDGTFLRTSSHVSVVLYFRCFMVLLAGGDYYPTFPPWLQVPRAKAGPGAVWEGEKQEVWPAPSQSCKVRVMSASQLRSARNDIAVLEQTLGVLIARLAWATTGHELLHPEQPA</sequence>
<evidence type="ECO:0000313" key="2">
    <source>
        <dbReference type="Proteomes" id="UP000054481"/>
    </source>
</evidence>
<protein>
    <submittedName>
        <fullName evidence="1">Uncharacterized protein</fullName>
    </submittedName>
</protein>
<gene>
    <name evidence="1" type="ORF">HIM_09847</name>
</gene>